<feature type="compositionally biased region" description="Polar residues" evidence="1">
    <location>
        <begin position="15"/>
        <end position="25"/>
    </location>
</feature>
<dbReference type="Proteomes" id="UP000593892">
    <property type="component" value="Chromosome"/>
</dbReference>
<feature type="compositionally biased region" description="Basic and acidic residues" evidence="1">
    <location>
        <begin position="1"/>
        <end position="13"/>
    </location>
</feature>
<gene>
    <name evidence="3" type="ORF">IRI77_33980</name>
</gene>
<dbReference type="InterPro" id="IPR036237">
    <property type="entry name" value="Xyl_isomerase-like_sf"/>
</dbReference>
<feature type="region of interest" description="Disordered" evidence="1">
    <location>
        <begin position="1"/>
        <end position="25"/>
    </location>
</feature>
<dbReference type="Pfam" id="PF01261">
    <property type="entry name" value="AP_endonuc_2"/>
    <property type="match status" value="1"/>
</dbReference>
<dbReference type="PROSITE" id="PS51318">
    <property type="entry name" value="TAT"/>
    <property type="match status" value="1"/>
</dbReference>
<reference evidence="3 4" key="1">
    <citation type="submission" date="2020-10" db="EMBL/GenBank/DDBJ databases">
        <title>Complete genome sequence of Paludibaculum fermentans P105T, a facultatively anaerobic acidobacterium capable of dissimilatory Fe(III) reduction.</title>
        <authorList>
            <person name="Dedysh S.N."/>
            <person name="Beletsky A.V."/>
            <person name="Kulichevskaya I.S."/>
            <person name="Mardanov A.V."/>
            <person name="Ravin N.V."/>
        </authorList>
    </citation>
    <scope>NUCLEOTIDE SEQUENCE [LARGE SCALE GENOMIC DNA]</scope>
    <source>
        <strain evidence="3 4">P105</strain>
    </source>
</reference>
<dbReference type="Gene3D" id="3.20.20.150">
    <property type="entry name" value="Divalent-metal-dependent TIM barrel enzymes"/>
    <property type="match status" value="1"/>
</dbReference>
<dbReference type="KEGG" id="pfer:IRI77_33980"/>
<evidence type="ECO:0000313" key="3">
    <source>
        <dbReference type="EMBL" id="QOY87704.1"/>
    </source>
</evidence>
<evidence type="ECO:0000259" key="2">
    <source>
        <dbReference type="Pfam" id="PF01261"/>
    </source>
</evidence>
<proteinExistence type="predicted"/>
<accession>A0A7S7NQZ8</accession>
<name>A0A7S7NQZ8_PALFE</name>
<protein>
    <submittedName>
        <fullName evidence="3">TIM barrel protein</fullName>
    </submittedName>
</protein>
<dbReference type="AlphaFoldDB" id="A0A7S7NQZ8"/>
<keyword evidence="4" id="KW-1185">Reference proteome</keyword>
<dbReference type="PANTHER" id="PTHR12110:SF53">
    <property type="entry name" value="BLR5974 PROTEIN"/>
    <property type="match status" value="1"/>
</dbReference>
<dbReference type="EMBL" id="CP063849">
    <property type="protein sequence ID" value="QOY87704.1"/>
    <property type="molecule type" value="Genomic_DNA"/>
</dbReference>
<evidence type="ECO:0000256" key="1">
    <source>
        <dbReference type="SAM" id="MobiDB-lite"/>
    </source>
</evidence>
<feature type="domain" description="Xylose isomerase-like TIM barrel" evidence="2">
    <location>
        <begin position="154"/>
        <end position="362"/>
    </location>
</feature>
<dbReference type="InterPro" id="IPR050312">
    <property type="entry name" value="IolE/XylAMocC-like"/>
</dbReference>
<dbReference type="PANTHER" id="PTHR12110">
    <property type="entry name" value="HYDROXYPYRUVATE ISOMERASE"/>
    <property type="match status" value="1"/>
</dbReference>
<dbReference type="SUPFAM" id="SSF51658">
    <property type="entry name" value="Xylose isomerase-like"/>
    <property type="match status" value="1"/>
</dbReference>
<evidence type="ECO:0000313" key="4">
    <source>
        <dbReference type="Proteomes" id="UP000593892"/>
    </source>
</evidence>
<dbReference type="InterPro" id="IPR013022">
    <property type="entry name" value="Xyl_isomerase-like_TIM-brl"/>
</dbReference>
<organism evidence="3 4">
    <name type="scientific">Paludibaculum fermentans</name>
    <dbReference type="NCBI Taxonomy" id="1473598"/>
    <lineage>
        <taxon>Bacteria</taxon>
        <taxon>Pseudomonadati</taxon>
        <taxon>Acidobacteriota</taxon>
        <taxon>Terriglobia</taxon>
        <taxon>Bryobacterales</taxon>
        <taxon>Bryobacteraceae</taxon>
        <taxon>Paludibaculum</taxon>
    </lineage>
</organism>
<sequence length="378" mass="42108">MHFETAHTNREGNIKLQNRPTQGTGRRTFLQTATAGVALAGSVNAGPGTGVARALTEKEKLARLASNTWPLRTLFKSRPTSRPVGPEVEAFRKKYGQITMLDFPQFTKDTFPGVWHMDLWSSLFGDVTDQSMYVGSTVMMGENKRTVYEFDPSTPSSKKWLTTLAGKMAAGGVLCHHISNNAPRDICDLDPEKRKAGIDVAKKWLDGAAILGAKTMRVNTGGPRIAPSAVATSDYPRNDEVVKYLSNAIESFKEMADYGQKVGVKVTIENHWGLSANPLHVRIILDEVNHPFCEASPDFCNWEHEYMLYHALDDLAPYAHSTVHAKTWSRWKEVDVQRCVRIMTANKFQGIFALEYEEGPWDGVDGARYLMKEVLAAL</sequence>
<dbReference type="InterPro" id="IPR006311">
    <property type="entry name" value="TAT_signal"/>
</dbReference>